<dbReference type="InterPro" id="IPR027417">
    <property type="entry name" value="P-loop_NTPase"/>
</dbReference>
<evidence type="ECO:0000313" key="3">
    <source>
        <dbReference type="EMBL" id="GLX79051.1"/>
    </source>
</evidence>
<protein>
    <recommendedName>
        <fullName evidence="2">ABC transporter domain-containing protein</fullName>
    </recommendedName>
</protein>
<dbReference type="InterPro" id="IPR003439">
    <property type="entry name" value="ABC_transporter-like_ATP-bd"/>
</dbReference>
<reference evidence="3 4" key="1">
    <citation type="submission" date="2023-03" db="EMBL/GenBank/DDBJ databases">
        <title>Draft genome sequence of Thalassotalea insulae KCTC 62186T.</title>
        <authorList>
            <person name="Sawabe T."/>
        </authorList>
    </citation>
    <scope>NUCLEOTIDE SEQUENCE [LARGE SCALE GENOMIC DNA]</scope>
    <source>
        <strain evidence="3 4">KCTC 62186</strain>
    </source>
</reference>
<dbReference type="EMBL" id="BSST01000001">
    <property type="protein sequence ID" value="GLX79051.1"/>
    <property type="molecule type" value="Genomic_DNA"/>
</dbReference>
<accession>A0ABQ6GWL7</accession>
<proteinExistence type="predicted"/>
<feature type="domain" description="ABC transporter" evidence="2">
    <location>
        <begin position="10"/>
        <end position="67"/>
    </location>
</feature>
<keyword evidence="4" id="KW-1185">Reference proteome</keyword>
<dbReference type="PANTHER" id="PTHR42781:SF4">
    <property type="entry name" value="SPERMIDINE_PUTRESCINE IMPORT ATP-BINDING PROTEIN POTA"/>
    <property type="match status" value="1"/>
</dbReference>
<keyword evidence="1" id="KW-0813">Transport</keyword>
<name>A0ABQ6GWL7_9GAMM</name>
<evidence type="ECO:0000313" key="4">
    <source>
        <dbReference type="Proteomes" id="UP001157186"/>
    </source>
</evidence>
<sequence length="73" mass="8155">MEEKRLIKAKENVALPLSYRDDISKAERNQLVTEALAQVSMQHRANHFPSQLSGGQQQRVAVARAIAGSTWHS</sequence>
<dbReference type="InterPro" id="IPR050093">
    <property type="entry name" value="ABC_SmlMolc_Importer"/>
</dbReference>
<evidence type="ECO:0000259" key="2">
    <source>
        <dbReference type="Pfam" id="PF00005"/>
    </source>
</evidence>
<dbReference type="PANTHER" id="PTHR42781">
    <property type="entry name" value="SPERMIDINE/PUTRESCINE IMPORT ATP-BINDING PROTEIN POTA"/>
    <property type="match status" value="1"/>
</dbReference>
<gene>
    <name evidence="3" type="ORF">tinsulaeT_23910</name>
</gene>
<organism evidence="3 4">
    <name type="scientific">Thalassotalea insulae</name>
    <dbReference type="NCBI Taxonomy" id="2056778"/>
    <lineage>
        <taxon>Bacteria</taxon>
        <taxon>Pseudomonadati</taxon>
        <taxon>Pseudomonadota</taxon>
        <taxon>Gammaproteobacteria</taxon>
        <taxon>Alteromonadales</taxon>
        <taxon>Colwelliaceae</taxon>
        <taxon>Thalassotalea</taxon>
    </lineage>
</organism>
<dbReference type="SUPFAM" id="SSF52540">
    <property type="entry name" value="P-loop containing nucleoside triphosphate hydrolases"/>
    <property type="match status" value="1"/>
</dbReference>
<evidence type="ECO:0000256" key="1">
    <source>
        <dbReference type="ARBA" id="ARBA00022448"/>
    </source>
</evidence>
<dbReference type="Gene3D" id="3.40.50.300">
    <property type="entry name" value="P-loop containing nucleotide triphosphate hydrolases"/>
    <property type="match status" value="1"/>
</dbReference>
<comment type="caution">
    <text evidence="3">The sequence shown here is derived from an EMBL/GenBank/DDBJ whole genome shotgun (WGS) entry which is preliminary data.</text>
</comment>
<dbReference type="Proteomes" id="UP001157186">
    <property type="component" value="Unassembled WGS sequence"/>
</dbReference>
<dbReference type="Pfam" id="PF00005">
    <property type="entry name" value="ABC_tran"/>
    <property type="match status" value="1"/>
</dbReference>